<dbReference type="Gene3D" id="3.10.105.10">
    <property type="entry name" value="Dipeptide-binding Protein, Domain 3"/>
    <property type="match status" value="1"/>
</dbReference>
<dbReference type="PIRSF" id="PIRSF002741">
    <property type="entry name" value="MppA"/>
    <property type="match status" value="1"/>
</dbReference>
<evidence type="ECO:0000256" key="1">
    <source>
        <dbReference type="ARBA" id="ARBA00005695"/>
    </source>
</evidence>
<name>A0A917LGH4_9BACI</name>
<dbReference type="PROSITE" id="PS51257">
    <property type="entry name" value="PROKAR_LIPOPROTEIN"/>
    <property type="match status" value="1"/>
</dbReference>
<dbReference type="GO" id="GO:0015833">
    <property type="term" value="P:peptide transport"/>
    <property type="evidence" value="ECO:0007669"/>
    <property type="project" value="TreeGrafter"/>
</dbReference>
<dbReference type="GO" id="GO:0043190">
    <property type="term" value="C:ATP-binding cassette (ABC) transporter complex"/>
    <property type="evidence" value="ECO:0007669"/>
    <property type="project" value="InterPro"/>
</dbReference>
<comment type="similarity">
    <text evidence="1">Belongs to the bacterial solute-binding protein 5 family.</text>
</comment>
<evidence type="ECO:0000256" key="3">
    <source>
        <dbReference type="ARBA" id="ARBA00022729"/>
    </source>
</evidence>
<dbReference type="GO" id="GO:1904680">
    <property type="term" value="F:peptide transmembrane transporter activity"/>
    <property type="evidence" value="ECO:0007669"/>
    <property type="project" value="TreeGrafter"/>
</dbReference>
<dbReference type="GO" id="GO:0042597">
    <property type="term" value="C:periplasmic space"/>
    <property type="evidence" value="ECO:0007669"/>
    <property type="project" value="UniProtKB-ARBA"/>
</dbReference>
<keyword evidence="2" id="KW-0813">Transport</keyword>
<gene>
    <name evidence="6" type="ORF">GCM10007425_14650</name>
</gene>
<dbReference type="PANTHER" id="PTHR30290">
    <property type="entry name" value="PERIPLASMIC BINDING COMPONENT OF ABC TRANSPORTER"/>
    <property type="match status" value="1"/>
</dbReference>
<evidence type="ECO:0000256" key="4">
    <source>
        <dbReference type="SAM" id="SignalP"/>
    </source>
</evidence>
<feature type="chain" id="PRO_5037296157" evidence="4">
    <location>
        <begin position="21"/>
        <end position="599"/>
    </location>
</feature>
<dbReference type="Gene3D" id="3.90.76.10">
    <property type="entry name" value="Dipeptide-binding Protein, Domain 1"/>
    <property type="match status" value="1"/>
</dbReference>
<dbReference type="InterPro" id="IPR050034">
    <property type="entry name" value="Opp4A"/>
</dbReference>
<accession>A0A917LGH4</accession>
<sequence length="599" mass="67129">MKKKSLALLTLLLAALFALAACSGDKEKETDKGDGKDSEKEQSTAELALEVNNEGEAIKGGTLQVGLVNDTPFQGIFSWELYEDGYDADIMEYMTNSLFETDGDFMATDEGIASLEVDADNNKATIKIREGVKWSDGEPLKIEDVIYPYEIIGHKDYTGVRYDDDFRNIVGAEEYHDGKAETISGLKKIDEQTLEVSFKKVSPAVFSVGDGLWGYAAPKHQLEEIPVKDLLASDAVRKNPVTLGAFKLDKITPGESVQFVKNEHYWKGEPKLDKVIVTIVPSSSAATAMKSGKYDIIKKYPTTQYDGIKDLKNIDIVGRPELSYSYLAFKLGKYDNEAKENVMDPNAKMNDKKLRQALTYAIDIESVSSKFYQDLRERGNSLIPPVFASFYDESLEGYKYDPEKANQLLDEAGYKDTDGDGIREDKDGKKFSIKLASMAGSDTDEAIVEFYRQNWKDVGIDVELTTGRLIEFNSFYDKVQADDPEIDMFMAAWGTGTNPSPNGLFGKGAQFNFARFVSDDLTALLNDIDSDKAMDADYRAEAFKKWQEYMNDEAFLVPTYFRTEIFPINKRVKNYTIDYVSGSDTNLHEIELTAESPMK</sequence>
<proteinExistence type="inferred from homology"/>
<organism evidence="6 7">
    <name type="scientific">Lysinibacillus alkalisoli</name>
    <dbReference type="NCBI Taxonomy" id="1911548"/>
    <lineage>
        <taxon>Bacteria</taxon>
        <taxon>Bacillati</taxon>
        <taxon>Bacillota</taxon>
        <taxon>Bacilli</taxon>
        <taxon>Bacillales</taxon>
        <taxon>Bacillaceae</taxon>
        <taxon>Lysinibacillus</taxon>
    </lineage>
</organism>
<reference evidence="6" key="1">
    <citation type="journal article" date="2014" name="Int. J. Syst. Evol. Microbiol.">
        <title>Complete genome sequence of Corynebacterium casei LMG S-19264T (=DSM 44701T), isolated from a smear-ripened cheese.</title>
        <authorList>
            <consortium name="US DOE Joint Genome Institute (JGI-PGF)"/>
            <person name="Walter F."/>
            <person name="Albersmeier A."/>
            <person name="Kalinowski J."/>
            <person name="Ruckert C."/>
        </authorList>
    </citation>
    <scope>NUCLEOTIDE SEQUENCE</scope>
    <source>
        <strain evidence="6">CGMCC 1.15760</strain>
    </source>
</reference>
<protein>
    <submittedName>
        <fullName evidence="6">Peptide ABC transporter substrate-binding protein</fullName>
    </submittedName>
</protein>
<dbReference type="RefSeq" id="WP_188614381.1">
    <property type="nucleotide sequence ID" value="NZ_BMJT01000004.1"/>
</dbReference>
<evidence type="ECO:0000259" key="5">
    <source>
        <dbReference type="Pfam" id="PF00496"/>
    </source>
</evidence>
<evidence type="ECO:0000256" key="2">
    <source>
        <dbReference type="ARBA" id="ARBA00022448"/>
    </source>
</evidence>
<dbReference type="InterPro" id="IPR039424">
    <property type="entry name" value="SBP_5"/>
</dbReference>
<dbReference type="AlphaFoldDB" id="A0A917LGH4"/>
<comment type="caution">
    <text evidence="6">The sequence shown here is derived from an EMBL/GenBank/DDBJ whole genome shotgun (WGS) entry which is preliminary data.</text>
</comment>
<dbReference type="Pfam" id="PF00496">
    <property type="entry name" value="SBP_bac_5"/>
    <property type="match status" value="1"/>
</dbReference>
<dbReference type="CDD" id="cd08510">
    <property type="entry name" value="PBP2_Lactococcal_OppA_like"/>
    <property type="match status" value="1"/>
</dbReference>
<dbReference type="EMBL" id="BMJT01000004">
    <property type="protein sequence ID" value="GGG21259.1"/>
    <property type="molecule type" value="Genomic_DNA"/>
</dbReference>
<keyword evidence="7" id="KW-1185">Reference proteome</keyword>
<feature type="signal peptide" evidence="4">
    <location>
        <begin position="1"/>
        <end position="20"/>
    </location>
</feature>
<feature type="domain" description="Solute-binding protein family 5" evidence="5">
    <location>
        <begin position="114"/>
        <end position="504"/>
    </location>
</feature>
<keyword evidence="3 4" id="KW-0732">Signal</keyword>
<dbReference type="InterPro" id="IPR030678">
    <property type="entry name" value="Peptide/Ni-bd"/>
</dbReference>
<reference evidence="6" key="2">
    <citation type="submission" date="2020-09" db="EMBL/GenBank/DDBJ databases">
        <authorList>
            <person name="Sun Q."/>
            <person name="Zhou Y."/>
        </authorList>
    </citation>
    <scope>NUCLEOTIDE SEQUENCE</scope>
    <source>
        <strain evidence="6">CGMCC 1.15760</strain>
    </source>
</reference>
<dbReference type="Proteomes" id="UP000616608">
    <property type="component" value="Unassembled WGS sequence"/>
</dbReference>
<evidence type="ECO:0000313" key="6">
    <source>
        <dbReference type="EMBL" id="GGG21259.1"/>
    </source>
</evidence>
<dbReference type="PANTHER" id="PTHR30290:SF9">
    <property type="entry name" value="OLIGOPEPTIDE-BINDING PROTEIN APPA"/>
    <property type="match status" value="1"/>
</dbReference>
<dbReference type="Gene3D" id="3.40.190.10">
    <property type="entry name" value="Periplasmic binding protein-like II"/>
    <property type="match status" value="1"/>
</dbReference>
<dbReference type="NCBIfam" id="NF045467">
    <property type="entry name" value="Opp4A"/>
    <property type="match status" value="1"/>
</dbReference>
<evidence type="ECO:0000313" key="7">
    <source>
        <dbReference type="Proteomes" id="UP000616608"/>
    </source>
</evidence>
<dbReference type="SUPFAM" id="SSF53850">
    <property type="entry name" value="Periplasmic binding protein-like II"/>
    <property type="match status" value="1"/>
</dbReference>
<dbReference type="InterPro" id="IPR000914">
    <property type="entry name" value="SBP_5_dom"/>
</dbReference>